<dbReference type="GO" id="GO:0005634">
    <property type="term" value="C:nucleus"/>
    <property type="evidence" value="ECO:0007669"/>
    <property type="project" value="TreeGrafter"/>
</dbReference>
<evidence type="ECO:0000256" key="2">
    <source>
        <dbReference type="PROSITE-ProRule" id="PRU00266"/>
    </source>
</evidence>
<comment type="caution">
    <text evidence="5">The sequence shown here is derived from an EMBL/GenBank/DDBJ whole genome shotgun (WGS) entry which is preliminary data.</text>
</comment>
<dbReference type="SMART" id="SM00358">
    <property type="entry name" value="DSRM"/>
    <property type="match status" value="2"/>
</dbReference>
<keyword evidence="6" id="KW-1185">Reference proteome</keyword>
<feature type="domain" description="DRBM" evidence="4">
    <location>
        <begin position="96"/>
        <end position="204"/>
    </location>
</feature>
<dbReference type="GO" id="GO:0035197">
    <property type="term" value="F:siRNA binding"/>
    <property type="evidence" value="ECO:0007669"/>
    <property type="project" value="TreeGrafter"/>
</dbReference>
<dbReference type="PANTHER" id="PTHR46205:SF3">
    <property type="entry name" value="LOQUACIOUS, ISOFORM B"/>
    <property type="match status" value="1"/>
</dbReference>
<protein>
    <submittedName>
        <fullName evidence="5">Loquacious</fullName>
    </submittedName>
</protein>
<dbReference type="InterPro" id="IPR051247">
    <property type="entry name" value="RLC_Component"/>
</dbReference>
<dbReference type="GO" id="GO:0003725">
    <property type="term" value="F:double-stranded RNA binding"/>
    <property type="evidence" value="ECO:0007669"/>
    <property type="project" value="TreeGrafter"/>
</dbReference>
<sequence length="344" mass="38326">MFEIVGYRHMRSNALQIIRMDNVHQHPPHPGVVPGMPPGVPMHGLPIHGGGPDGEHPGPQGPRRRYQNRPKPNNNLERLPLDEAAKREMEALPMKTPVSVLQELLARRGTVPKYELVQIEGMIHEPTFRYQVTVADLVVCHLSIYVSSGTPVVSSFEDKLMGLPHERQFTLICTLLKRREVGTGKSKKLAKRQAAYKMWQALQDNPPESFQPEADAEGGLAARYESLKDSKISTLTTSHSHKVSQFHKHLKSAVGPHLAKLQSTPLNNKDFNFVQFLQEIATEQSFEVTYVDIEERSMTGLCQCLVQLSTLPVAVCQGAGMTSKDAQSSAAQNALEYLKIMTKK</sequence>
<evidence type="ECO:0000313" key="5">
    <source>
        <dbReference type="EMBL" id="KOB76149.1"/>
    </source>
</evidence>
<dbReference type="AlphaFoldDB" id="A0A0L7LLD4"/>
<dbReference type="PROSITE" id="PS50137">
    <property type="entry name" value="DS_RBD"/>
    <property type="match status" value="2"/>
</dbReference>
<feature type="region of interest" description="Disordered" evidence="3">
    <location>
        <begin position="36"/>
        <end position="80"/>
    </location>
</feature>
<dbReference type="GO" id="GO:0005737">
    <property type="term" value="C:cytoplasm"/>
    <property type="evidence" value="ECO:0007669"/>
    <property type="project" value="TreeGrafter"/>
</dbReference>
<dbReference type="GO" id="GO:0016442">
    <property type="term" value="C:RISC complex"/>
    <property type="evidence" value="ECO:0007669"/>
    <property type="project" value="TreeGrafter"/>
</dbReference>
<dbReference type="Gene3D" id="3.30.160.20">
    <property type="match status" value="3"/>
</dbReference>
<keyword evidence="1 2" id="KW-0694">RNA-binding</keyword>
<name>A0A0L7LLD4_OPEBR</name>
<evidence type="ECO:0000259" key="4">
    <source>
        <dbReference type="PROSITE" id="PS50137"/>
    </source>
</evidence>
<evidence type="ECO:0000256" key="3">
    <source>
        <dbReference type="SAM" id="MobiDB-lite"/>
    </source>
</evidence>
<dbReference type="GO" id="GO:0030422">
    <property type="term" value="P:siRNA processing"/>
    <property type="evidence" value="ECO:0007669"/>
    <property type="project" value="TreeGrafter"/>
</dbReference>
<dbReference type="GO" id="GO:0070578">
    <property type="term" value="C:RISC-loading complex"/>
    <property type="evidence" value="ECO:0007669"/>
    <property type="project" value="TreeGrafter"/>
</dbReference>
<dbReference type="STRING" id="104452.A0A0L7LLD4"/>
<dbReference type="EMBL" id="JTDY01000707">
    <property type="protein sequence ID" value="KOB76149.1"/>
    <property type="molecule type" value="Genomic_DNA"/>
</dbReference>
<dbReference type="Proteomes" id="UP000037510">
    <property type="component" value="Unassembled WGS sequence"/>
</dbReference>
<gene>
    <name evidence="5" type="ORF">OBRU01_01551</name>
</gene>
<reference evidence="5 6" key="1">
    <citation type="journal article" date="2015" name="Genome Biol. Evol.">
        <title>The genome of winter moth (Operophtera brumata) provides a genomic perspective on sexual dimorphism and phenology.</title>
        <authorList>
            <person name="Derks M.F."/>
            <person name="Smit S."/>
            <person name="Salis L."/>
            <person name="Schijlen E."/>
            <person name="Bossers A."/>
            <person name="Mateman C."/>
            <person name="Pijl A.S."/>
            <person name="de Ridder D."/>
            <person name="Groenen M.A."/>
            <person name="Visser M.E."/>
            <person name="Megens H.J."/>
        </authorList>
    </citation>
    <scope>NUCLEOTIDE SEQUENCE [LARGE SCALE GENOMIC DNA]</scope>
    <source>
        <strain evidence="5">WM2013NL</strain>
        <tissue evidence="5">Head and thorax</tissue>
    </source>
</reference>
<organism evidence="5 6">
    <name type="scientific">Operophtera brumata</name>
    <name type="common">Winter moth</name>
    <name type="synonym">Phalaena brumata</name>
    <dbReference type="NCBI Taxonomy" id="104452"/>
    <lineage>
        <taxon>Eukaryota</taxon>
        <taxon>Metazoa</taxon>
        <taxon>Ecdysozoa</taxon>
        <taxon>Arthropoda</taxon>
        <taxon>Hexapoda</taxon>
        <taxon>Insecta</taxon>
        <taxon>Pterygota</taxon>
        <taxon>Neoptera</taxon>
        <taxon>Endopterygota</taxon>
        <taxon>Lepidoptera</taxon>
        <taxon>Glossata</taxon>
        <taxon>Ditrysia</taxon>
        <taxon>Geometroidea</taxon>
        <taxon>Geometridae</taxon>
        <taxon>Larentiinae</taxon>
        <taxon>Operophtera</taxon>
    </lineage>
</organism>
<dbReference type="CDD" id="cd19864">
    <property type="entry name" value="DSRM_PRKRA-like_rpt3"/>
    <property type="match status" value="1"/>
</dbReference>
<evidence type="ECO:0000256" key="1">
    <source>
        <dbReference type="ARBA" id="ARBA00022884"/>
    </source>
</evidence>
<dbReference type="PANTHER" id="PTHR46205">
    <property type="entry name" value="LOQUACIOUS, ISOFORM B"/>
    <property type="match status" value="1"/>
</dbReference>
<accession>A0A0L7LLD4</accession>
<dbReference type="GO" id="GO:0070920">
    <property type="term" value="P:regulation of regulatory ncRNA processing"/>
    <property type="evidence" value="ECO:0007669"/>
    <property type="project" value="TreeGrafter"/>
</dbReference>
<dbReference type="SUPFAM" id="SSF54768">
    <property type="entry name" value="dsRNA-binding domain-like"/>
    <property type="match status" value="3"/>
</dbReference>
<feature type="domain" description="DRBM" evidence="4">
    <location>
        <begin position="272"/>
        <end position="340"/>
    </location>
</feature>
<evidence type="ECO:0000313" key="6">
    <source>
        <dbReference type="Proteomes" id="UP000037510"/>
    </source>
</evidence>
<dbReference type="InterPro" id="IPR014720">
    <property type="entry name" value="dsRBD_dom"/>
</dbReference>
<proteinExistence type="predicted"/>
<dbReference type="Pfam" id="PF00035">
    <property type="entry name" value="dsrm"/>
    <property type="match status" value="2"/>
</dbReference>